<dbReference type="PANTHER" id="PTHR33737">
    <property type="entry name" value="OS05G0121800 PROTEIN"/>
    <property type="match status" value="1"/>
</dbReference>
<reference evidence="3" key="2">
    <citation type="submission" date="2025-08" db="UniProtKB">
        <authorList>
            <consortium name="RefSeq"/>
        </authorList>
    </citation>
    <scope>IDENTIFICATION</scope>
    <source>
        <tissue evidence="3">Leaf</tissue>
    </source>
</reference>
<feature type="region of interest" description="Disordered" evidence="1">
    <location>
        <begin position="125"/>
        <end position="151"/>
    </location>
</feature>
<feature type="compositionally biased region" description="Basic and acidic residues" evidence="1">
    <location>
        <begin position="82"/>
        <end position="91"/>
    </location>
</feature>
<feature type="compositionally biased region" description="Low complexity" evidence="1">
    <location>
        <begin position="401"/>
        <end position="423"/>
    </location>
</feature>
<feature type="region of interest" description="Disordered" evidence="1">
    <location>
        <begin position="60"/>
        <end position="97"/>
    </location>
</feature>
<sequence>MEDNENKKSEGEVDGLGLIDVAAEDDSLLFSSFPNPTSYEFSEADEDEKCLKEEKDRAFLRETEPCDDDEETLVSSVEEKEDMLQPRESPEPQKVIKSGKYNLRKSLAWDNAFFTSEGVLEPEELSSMMESNHKSERKGLPTIQEDVNRSTESISTFQSDCTVENSQEFVLFEDVRASIQRSAKASDALTPGNDKDLVSIEVATSPTPSTVDVLASQEKMKPKASPKKLSIRANGPGKTTKQPVSATRGLSTSVSKAPNRLGKVRLLSTTSTSRASLDVNKTKLEKDSKLPAGKEPLGPRVSISRRPTLPKPAVLKSTLRASAASKNELTSSCSSLESCASAASSSASHKSSLNQIKKKNESSSRIIASQSLANKSTSRGSMGQPRIPPQPTKKTTKCNLSSAGSISDCSSESSRASASSQTAKTIQKTVSGEKAPANDTVRSLKISKDASVVQADAKEGTKRVSAINGGLVPPGSGKQSGLRVPSPKIGFFDGGRQGSSSSAGKKVGKSPIQESSNIRTKAASSRLVSAPSPKLQNKLYSKINAEDQLEG</sequence>
<protein>
    <submittedName>
        <fullName evidence="3">Uncharacterized protein LOC108863340</fullName>
    </submittedName>
</protein>
<dbReference type="Proteomes" id="UP000504610">
    <property type="component" value="Chromosome 5"/>
</dbReference>
<dbReference type="AlphaFoldDB" id="A0A6J0P975"/>
<feature type="compositionally biased region" description="Polar residues" evidence="1">
    <location>
        <begin position="512"/>
        <end position="527"/>
    </location>
</feature>
<evidence type="ECO:0000313" key="3">
    <source>
        <dbReference type="RefSeq" id="XP_018493236.2"/>
    </source>
</evidence>
<evidence type="ECO:0000313" key="2">
    <source>
        <dbReference type="Proteomes" id="UP000504610"/>
    </source>
</evidence>
<feature type="compositionally biased region" description="Low complexity" evidence="1">
    <location>
        <begin position="265"/>
        <end position="277"/>
    </location>
</feature>
<feature type="compositionally biased region" description="Basic and acidic residues" evidence="1">
    <location>
        <begin position="280"/>
        <end position="289"/>
    </location>
</feature>
<organism evidence="2 3">
    <name type="scientific">Raphanus sativus</name>
    <name type="common">Radish</name>
    <name type="synonym">Raphanus raphanistrum var. sativus</name>
    <dbReference type="NCBI Taxonomy" id="3726"/>
    <lineage>
        <taxon>Eukaryota</taxon>
        <taxon>Viridiplantae</taxon>
        <taxon>Streptophyta</taxon>
        <taxon>Embryophyta</taxon>
        <taxon>Tracheophyta</taxon>
        <taxon>Spermatophyta</taxon>
        <taxon>Magnoliopsida</taxon>
        <taxon>eudicotyledons</taxon>
        <taxon>Gunneridae</taxon>
        <taxon>Pentapetalae</taxon>
        <taxon>rosids</taxon>
        <taxon>malvids</taxon>
        <taxon>Brassicales</taxon>
        <taxon>Brassicaceae</taxon>
        <taxon>Brassiceae</taxon>
        <taxon>Raphanus</taxon>
    </lineage>
</organism>
<name>A0A6J0P975_RAPSA</name>
<feature type="compositionally biased region" description="Polar residues" evidence="1">
    <location>
        <begin position="363"/>
        <end position="381"/>
    </location>
</feature>
<proteinExistence type="predicted"/>
<dbReference type="OrthoDB" id="1931260at2759"/>
<dbReference type="GO" id="GO:0008017">
    <property type="term" value="F:microtubule binding"/>
    <property type="evidence" value="ECO:0007669"/>
    <property type="project" value="InterPro"/>
</dbReference>
<dbReference type="RefSeq" id="XP_018493236.2">
    <property type="nucleotide sequence ID" value="XM_018637734.2"/>
</dbReference>
<reference evidence="2" key="1">
    <citation type="journal article" date="2019" name="Database">
        <title>The radish genome database (RadishGD): an integrated information resource for radish genomics.</title>
        <authorList>
            <person name="Yu H.J."/>
            <person name="Baek S."/>
            <person name="Lee Y.J."/>
            <person name="Cho A."/>
            <person name="Mun J.H."/>
        </authorList>
    </citation>
    <scope>NUCLEOTIDE SEQUENCE [LARGE SCALE GENOMIC DNA]</scope>
    <source>
        <strain evidence="2">cv. WK10039</strain>
    </source>
</reference>
<feature type="region of interest" description="Disordered" evidence="1">
    <location>
        <begin position="344"/>
        <end position="532"/>
    </location>
</feature>
<dbReference type="PANTHER" id="PTHR33737:SF2">
    <property type="entry name" value="OS12G0102700 PROTEIN"/>
    <property type="match status" value="1"/>
</dbReference>
<dbReference type="InterPro" id="IPR045882">
    <property type="entry name" value="GPT1/2"/>
</dbReference>
<dbReference type="GeneID" id="108863340"/>
<evidence type="ECO:0000256" key="1">
    <source>
        <dbReference type="SAM" id="MobiDB-lite"/>
    </source>
</evidence>
<accession>A0A6J0P975</accession>
<feature type="region of interest" description="Disordered" evidence="1">
    <location>
        <begin position="203"/>
        <end position="314"/>
    </location>
</feature>
<gene>
    <name evidence="3" type="primary">LOC108863340</name>
</gene>
<keyword evidence="2" id="KW-1185">Reference proteome</keyword>
<feature type="compositionally biased region" description="Polar residues" evidence="1">
    <location>
        <begin position="237"/>
        <end position="256"/>
    </location>
</feature>
<dbReference type="KEGG" id="rsz:108863340"/>